<comment type="caution">
    <text evidence="3">The sequence shown here is derived from an EMBL/GenBank/DDBJ whole genome shotgun (WGS) entry which is preliminary data.</text>
</comment>
<dbReference type="Proteomes" id="UP000284842">
    <property type="component" value="Unassembled WGS sequence"/>
</dbReference>
<dbReference type="GO" id="GO:0006629">
    <property type="term" value="P:lipid metabolic process"/>
    <property type="evidence" value="ECO:0007669"/>
    <property type="project" value="InterPro"/>
</dbReference>
<evidence type="ECO:0000256" key="1">
    <source>
        <dbReference type="SAM" id="Phobius"/>
    </source>
</evidence>
<dbReference type="InterPro" id="IPR012171">
    <property type="entry name" value="Fatty_acid_desaturase"/>
</dbReference>
<gene>
    <name evidence="3" type="ORF">CVT24_003890</name>
</gene>
<reference evidence="3 4" key="1">
    <citation type="journal article" date="2018" name="Evol. Lett.">
        <title>Horizontal gene cluster transfer increased hallucinogenic mushroom diversity.</title>
        <authorList>
            <person name="Reynolds H.T."/>
            <person name="Vijayakumar V."/>
            <person name="Gluck-Thaler E."/>
            <person name="Korotkin H.B."/>
            <person name="Matheny P.B."/>
            <person name="Slot J.C."/>
        </authorList>
    </citation>
    <scope>NUCLEOTIDE SEQUENCE [LARGE SCALE GENOMIC DNA]</scope>
    <source>
        <strain evidence="3 4">2629</strain>
    </source>
</reference>
<evidence type="ECO:0000259" key="2">
    <source>
        <dbReference type="Pfam" id="PF00487"/>
    </source>
</evidence>
<feature type="transmembrane region" description="Helical" evidence="1">
    <location>
        <begin position="248"/>
        <end position="266"/>
    </location>
</feature>
<dbReference type="PANTHER" id="PTHR32100">
    <property type="entry name" value="OMEGA-6 FATTY ACID DESATURASE, CHLOROPLASTIC"/>
    <property type="match status" value="1"/>
</dbReference>
<dbReference type="STRING" id="181874.A0A409VVA3"/>
<protein>
    <recommendedName>
        <fullName evidence="2">Fatty acid desaturase domain-containing protein</fullName>
    </recommendedName>
</protein>
<sequence length="321" mass="37516">MLWYQIFRDGPEYEARKRRGEVEPPNLSLKDIHNAVPRHLLERSTVISLWYILQHAAITFGFFYLGTQIDTAVNMAIKHDPFALSPGVWRNVVRPLLWFSYWAWQGFAFAGIWCLGHEAGHGALSTSRFINDVLGLILHTFVLTPYHSWRVTHATHHKSTNHLDRDETYVPPTRRDLKLPDGKVAVRMDYVELIEETPAFTLFKLFIRQFFGFQLYILHNRKGNPRYPKFTSHYIPSSKLFQPKHRNSIILSDIFIAGMLSLLFFLSREKGRAEVLAHYVLPWLHSDPTIPYYRANEWTYARALLDLALPTHLIIHIDIQI</sequence>
<dbReference type="EMBL" id="NHTK01005963">
    <property type="protein sequence ID" value="PPQ70163.1"/>
    <property type="molecule type" value="Genomic_DNA"/>
</dbReference>
<name>A0A409VVA3_9AGAR</name>
<dbReference type="InterPro" id="IPR005804">
    <property type="entry name" value="FA_desaturase_dom"/>
</dbReference>
<feature type="domain" description="Fatty acid desaturase" evidence="2">
    <location>
        <begin position="98"/>
        <end position="244"/>
    </location>
</feature>
<evidence type="ECO:0000313" key="4">
    <source>
        <dbReference type="Proteomes" id="UP000284842"/>
    </source>
</evidence>
<organism evidence="3 4">
    <name type="scientific">Panaeolus cyanescens</name>
    <dbReference type="NCBI Taxonomy" id="181874"/>
    <lineage>
        <taxon>Eukaryota</taxon>
        <taxon>Fungi</taxon>
        <taxon>Dikarya</taxon>
        <taxon>Basidiomycota</taxon>
        <taxon>Agaricomycotina</taxon>
        <taxon>Agaricomycetes</taxon>
        <taxon>Agaricomycetidae</taxon>
        <taxon>Agaricales</taxon>
        <taxon>Agaricineae</taxon>
        <taxon>Galeropsidaceae</taxon>
        <taxon>Panaeolus</taxon>
    </lineage>
</organism>
<accession>A0A409VVA3</accession>
<dbReference type="GO" id="GO:0016491">
    <property type="term" value="F:oxidoreductase activity"/>
    <property type="evidence" value="ECO:0007669"/>
    <property type="project" value="InterPro"/>
</dbReference>
<evidence type="ECO:0000313" key="3">
    <source>
        <dbReference type="EMBL" id="PPQ70163.1"/>
    </source>
</evidence>
<keyword evidence="1" id="KW-1133">Transmembrane helix</keyword>
<proteinExistence type="predicted"/>
<keyword evidence="4" id="KW-1185">Reference proteome</keyword>
<dbReference type="OrthoDB" id="1461976at2759"/>
<dbReference type="Pfam" id="PF00487">
    <property type="entry name" value="FA_desaturase"/>
    <property type="match status" value="1"/>
</dbReference>
<dbReference type="InParanoid" id="A0A409VVA3"/>
<keyword evidence="1" id="KW-0812">Transmembrane</keyword>
<keyword evidence="1" id="KW-0472">Membrane</keyword>
<dbReference type="AlphaFoldDB" id="A0A409VVA3"/>